<dbReference type="EMBL" id="JBAWKC010000007">
    <property type="protein sequence ID" value="MFH6770263.1"/>
    <property type="molecule type" value="Genomic_DNA"/>
</dbReference>
<dbReference type="RefSeq" id="WP_395439480.1">
    <property type="nucleotide sequence ID" value="NZ_JBAWKC010000007.1"/>
</dbReference>
<keyword evidence="3" id="KW-1185">Reference proteome</keyword>
<feature type="transmembrane region" description="Helical" evidence="1">
    <location>
        <begin position="33"/>
        <end position="51"/>
    </location>
</feature>
<organism evidence="2 3">
    <name type="scientific">Gaetbulibacter aquiaggeris</name>
    <dbReference type="NCBI Taxonomy" id="1735373"/>
    <lineage>
        <taxon>Bacteria</taxon>
        <taxon>Pseudomonadati</taxon>
        <taxon>Bacteroidota</taxon>
        <taxon>Flavobacteriia</taxon>
        <taxon>Flavobacteriales</taxon>
        <taxon>Flavobacteriaceae</taxon>
        <taxon>Gaetbulibacter</taxon>
    </lineage>
</organism>
<keyword evidence="1" id="KW-0472">Membrane</keyword>
<sequence>MIDLRDIQVVDNTFHLNNTINENNALKNKNKRLFWLVVVTSSFIIGLSLYLSKQQKEDSKTSTLNSSPDE</sequence>
<proteinExistence type="predicted"/>
<name>A0ABW7MWX2_9FLAO</name>
<evidence type="ECO:0000313" key="3">
    <source>
        <dbReference type="Proteomes" id="UP001610104"/>
    </source>
</evidence>
<dbReference type="Proteomes" id="UP001610104">
    <property type="component" value="Unassembled WGS sequence"/>
</dbReference>
<evidence type="ECO:0000256" key="1">
    <source>
        <dbReference type="SAM" id="Phobius"/>
    </source>
</evidence>
<keyword evidence="1" id="KW-0812">Transmembrane</keyword>
<gene>
    <name evidence="2" type="ORF">V8G56_16050</name>
</gene>
<reference evidence="2 3" key="1">
    <citation type="submission" date="2024-02" db="EMBL/GenBank/DDBJ databases">
        <title>A Gaetbulibacter species isolated from tidal flats and genomic insights of their niches.</title>
        <authorList>
            <person name="Ye Y."/>
        </authorList>
    </citation>
    <scope>NUCLEOTIDE SEQUENCE [LARGE SCALE GENOMIC DNA]</scope>
    <source>
        <strain evidence="2 3">KEM-8</strain>
    </source>
</reference>
<comment type="caution">
    <text evidence="2">The sequence shown here is derived from an EMBL/GenBank/DDBJ whole genome shotgun (WGS) entry which is preliminary data.</text>
</comment>
<accession>A0ABW7MWX2</accession>
<evidence type="ECO:0000313" key="2">
    <source>
        <dbReference type="EMBL" id="MFH6770263.1"/>
    </source>
</evidence>
<protein>
    <submittedName>
        <fullName evidence="2">Uncharacterized protein</fullName>
    </submittedName>
</protein>
<keyword evidence="1" id="KW-1133">Transmembrane helix</keyword>